<evidence type="ECO:0000256" key="5">
    <source>
        <dbReference type="ARBA" id="ARBA00023163"/>
    </source>
</evidence>
<sequence>MIAVSDYGDGNADFTKGISDQVAVVTGWLADPGLGSDRRFALKEPQQTLHSVQQVRQFLACQDLSSAQRGEALVVYITGHGQRGSFSGRHYLRFARTDDGRLPGTALTTSEVISAALGSSAEHVLVLVDSCFAGALAKDVPDVLRDLGTRRKSASLAVVAAGDFDEQPLVGSFTELLKRALDKIDAEESGFAESHLSFSEWRQVLDAVAREDRGLIEAQWVWPPRVSQEPSLCLPNPRYRPPKELGVAVRELPDAAGLFTDYWHDRASGRVHEQDAGWYFSGRHDVMRTLASFVGEGSGVMVITGAAGSGKSALLARLVTLTDPVFLAQPALARVAAAVAEEERPPIGSVDAAVLARNKTSLALIEDLLRALGVDAGASGTAPLQALLEQLTARARDGRVPTVVIDGLDEAEHTLACLNDVVLPIARLQADGHRPLVRMVLGVRSSPPGPSDTSTHLRDEDADELLQVLYQALAGDDRQQVPVEVHRTDEPKSTNDIAAYVEALLSGSEAGPYAGEAERARATAQEVARAVAPSFLDARLAADQLRTAEQMQDLTASWWQERLRQGTVALLQEDVHEVARHHEVPVELLVRVLRATAFGAGSGLPWAEVWPAVAQALQAPAADPMPVQTYNAVIHAVQTTRLTGYLARSEEDGRLTYRPVHQQVTKALMQEPSWLVDASSTVRGEEGFPSPDREQAYVTRALAGLVPADPASLAHPYIRRHLVAHAAAGNVLDDEHVPLQLLAQETSHALRAQLGLPLPEGPAHIGQLTVTAAALIEPYLTEDTDASSRRSSIALHLAALSGDDRPEMDIPAALTPQWGWWESATNVLASVGEHVPALIAVDVSPNRALIAVGTKSGVRIWDASSGQRLTDLRAGSVQNMCLVRGSSGRSFLVTAGGPGVAIWDPLSGLQIASTRMPGASRVQVIADGHQRWRLLVHGRFPGIWSPDHDHVDLLPFDSVEGGSSPSGAYAVARGPEGQALLASQDHGTLLLRDLESGGAQARLRIPGRVRKLVGVRREGCADLILAATSERVLVWDPGTGRVQQLGKGPAAYPVQIPDSSGRVALALERKSSVEVWELQDTAWQWAGAVPVGKITALAALPADRGRWRVVTAGEAGVRVWDSVSGAMPRSDDLGSGPVTALSTLPAAFDDAPDGDVWAIGTDTGVEIVDARGRHRYRHLPIRAVRALYATSEGHLAVRTDHGTEVWDPVRDSQLRPAPLQQDERATLRRPVRTPPSCFLDWPPGTAAVATAHPDGLQLTPVGDGQEGFVPIWLSSAPRAIVSVPAPDKTSRWIAFGNRGGVLIWDLAAQQAVTELRIRRQHSDTRALTVVQAGDTTLLAAATRERIQTWDTATWTPQATITAPWTKTLTAIPLSATHHLLASGSGHAVSLWDPTTAELLHTLVTAAPIEAITTLRDNDTLLLGIGGPAGFTALDVSLPLH</sequence>
<dbReference type="GO" id="GO:2000234">
    <property type="term" value="P:positive regulation of rRNA processing"/>
    <property type="evidence" value="ECO:0007669"/>
    <property type="project" value="TreeGrafter"/>
</dbReference>
<keyword evidence="2" id="KW-0698">rRNA processing</keyword>
<proteinExistence type="predicted"/>
<dbReference type="InterPro" id="IPR049945">
    <property type="entry name" value="AAA_22"/>
</dbReference>
<gene>
    <name evidence="8" type="ORF">FM21_33630</name>
</gene>
<dbReference type="PANTHER" id="PTHR44215:SF1">
    <property type="entry name" value="WD REPEAT-CONTAINING PROTEIN 75"/>
    <property type="match status" value="1"/>
</dbReference>
<dbReference type="InterPro" id="IPR001680">
    <property type="entry name" value="WD40_rpt"/>
</dbReference>
<dbReference type="PANTHER" id="PTHR44215">
    <property type="entry name" value="WD REPEAT-CONTAINING PROTEIN 75"/>
    <property type="match status" value="1"/>
</dbReference>
<evidence type="ECO:0000256" key="3">
    <source>
        <dbReference type="ARBA" id="ARBA00022574"/>
    </source>
</evidence>
<dbReference type="GO" id="GO:0003723">
    <property type="term" value="F:RNA binding"/>
    <property type="evidence" value="ECO:0007669"/>
    <property type="project" value="InterPro"/>
</dbReference>
<evidence type="ECO:0000256" key="4">
    <source>
        <dbReference type="ARBA" id="ARBA00022737"/>
    </source>
</evidence>
<keyword evidence="3 6" id="KW-0853">WD repeat</keyword>
<protein>
    <recommendedName>
        <fullName evidence="7">ORC1/DEAH AAA+ ATPase domain-containing protein</fullName>
    </recommendedName>
</protein>
<dbReference type="Gene3D" id="2.130.10.10">
    <property type="entry name" value="YVTN repeat-like/Quinoprotein amine dehydrogenase"/>
    <property type="match status" value="3"/>
</dbReference>
<reference evidence="8 9" key="1">
    <citation type="submission" date="2014-05" db="EMBL/GenBank/DDBJ databases">
        <title>Complete genome sequence of the Streptomyces mutabilis TRM45540.</title>
        <authorList>
            <person name="Luo X."/>
            <person name="Zhang L."/>
        </authorList>
    </citation>
    <scope>NUCLEOTIDE SEQUENCE [LARGE SCALE GENOMIC DNA]</scope>
    <source>
        <strain evidence="8 9">TRM45540</strain>
    </source>
</reference>
<dbReference type="PROSITE" id="PS50082">
    <property type="entry name" value="WD_REPEATS_2"/>
    <property type="match status" value="1"/>
</dbReference>
<feature type="repeat" description="WD" evidence="6">
    <location>
        <begin position="831"/>
        <end position="871"/>
    </location>
</feature>
<dbReference type="SMART" id="SM00320">
    <property type="entry name" value="WD40"/>
    <property type="match status" value="4"/>
</dbReference>
<comment type="caution">
    <text evidence="8">The sequence shown here is derived from an EMBL/GenBank/DDBJ whole genome shotgun (WGS) entry which is preliminary data.</text>
</comment>
<dbReference type="Pfam" id="PF13401">
    <property type="entry name" value="AAA_22"/>
    <property type="match status" value="1"/>
</dbReference>
<dbReference type="HOGENOM" id="CLU_250458_0_0_11"/>
<evidence type="ECO:0000313" key="9">
    <source>
        <dbReference type="Proteomes" id="UP000029095"/>
    </source>
</evidence>
<dbReference type="SUPFAM" id="SSF50998">
    <property type="entry name" value="Quinoprotein alcohol dehydrogenase-like"/>
    <property type="match status" value="2"/>
</dbReference>
<dbReference type="GO" id="GO:0006364">
    <property type="term" value="P:rRNA processing"/>
    <property type="evidence" value="ECO:0007669"/>
    <property type="project" value="UniProtKB-KW"/>
</dbReference>
<evidence type="ECO:0000256" key="1">
    <source>
        <dbReference type="ARBA" id="ARBA00022517"/>
    </source>
</evidence>
<keyword evidence="4" id="KW-0677">Repeat</keyword>
<name>A0A086MS26_9ACTN</name>
<accession>A0A086MS26</accession>
<dbReference type="GO" id="GO:0016887">
    <property type="term" value="F:ATP hydrolysis activity"/>
    <property type="evidence" value="ECO:0007669"/>
    <property type="project" value="InterPro"/>
</dbReference>
<dbReference type="Proteomes" id="UP000029095">
    <property type="component" value="Unassembled WGS sequence"/>
</dbReference>
<dbReference type="InterPro" id="IPR015943">
    <property type="entry name" value="WD40/YVTN_repeat-like_dom_sf"/>
</dbReference>
<keyword evidence="1" id="KW-0690">Ribosome biogenesis</keyword>
<dbReference type="GO" id="GO:0045943">
    <property type="term" value="P:positive regulation of transcription by RNA polymerase I"/>
    <property type="evidence" value="ECO:0007669"/>
    <property type="project" value="InterPro"/>
</dbReference>
<dbReference type="EMBL" id="JNFQ01000006">
    <property type="protein sequence ID" value="KFG71694.1"/>
    <property type="molecule type" value="Genomic_DNA"/>
</dbReference>
<evidence type="ECO:0000256" key="2">
    <source>
        <dbReference type="ARBA" id="ARBA00022552"/>
    </source>
</evidence>
<evidence type="ECO:0000259" key="7">
    <source>
        <dbReference type="Pfam" id="PF13401"/>
    </source>
</evidence>
<evidence type="ECO:0000256" key="6">
    <source>
        <dbReference type="PROSITE-ProRule" id="PRU00221"/>
    </source>
</evidence>
<feature type="domain" description="ORC1/DEAH AAA+ ATPase" evidence="7">
    <location>
        <begin position="297"/>
        <end position="421"/>
    </location>
</feature>
<dbReference type="InterPro" id="IPR011047">
    <property type="entry name" value="Quinoprotein_ADH-like_sf"/>
</dbReference>
<keyword evidence="9" id="KW-1185">Reference proteome</keyword>
<keyword evidence="5" id="KW-0804">Transcription</keyword>
<organism evidence="8 9">
    <name type="scientific">Streptomyces mutabilis</name>
    <dbReference type="NCBI Taxonomy" id="67332"/>
    <lineage>
        <taxon>Bacteria</taxon>
        <taxon>Bacillati</taxon>
        <taxon>Actinomycetota</taxon>
        <taxon>Actinomycetes</taxon>
        <taxon>Kitasatosporales</taxon>
        <taxon>Streptomycetaceae</taxon>
        <taxon>Streptomyces</taxon>
    </lineage>
</organism>
<dbReference type="STRING" id="1915400.FM21_33630"/>
<dbReference type="InterPro" id="IPR053826">
    <property type="entry name" value="WDR75"/>
</dbReference>
<evidence type="ECO:0000313" key="8">
    <source>
        <dbReference type="EMBL" id="KFG71694.1"/>
    </source>
</evidence>